<feature type="signal peptide" evidence="1">
    <location>
        <begin position="1"/>
        <end position="20"/>
    </location>
</feature>
<accession>A0A1G2DD26</accession>
<proteinExistence type="predicted"/>
<organism evidence="2 3">
    <name type="scientific">Candidatus Lloydbacteria bacterium RIFCSPHIGHO2_02_FULL_54_17</name>
    <dbReference type="NCBI Taxonomy" id="1798664"/>
    <lineage>
        <taxon>Bacteria</taxon>
        <taxon>Candidatus Lloydiibacteriota</taxon>
    </lineage>
</organism>
<sequence>MILASLFLVLATIPCSKAVAGFPESMYLRQSPLGTTVGIVPSGEENSRVSVQHRTRTTGVIITGKVGEREVKEFIGGQATLVMVRDPADRHSPQKIYLCFGKDADCAEVVDLIE</sequence>
<dbReference type="STRING" id="1798664.A3C93_00895"/>
<dbReference type="AlphaFoldDB" id="A0A1G2DD26"/>
<gene>
    <name evidence="2" type="ORF">A3C93_00895</name>
</gene>
<dbReference type="EMBL" id="MHLO01000032">
    <property type="protein sequence ID" value="OGZ11544.1"/>
    <property type="molecule type" value="Genomic_DNA"/>
</dbReference>
<evidence type="ECO:0000313" key="2">
    <source>
        <dbReference type="EMBL" id="OGZ11544.1"/>
    </source>
</evidence>
<feature type="chain" id="PRO_5009582524" evidence="1">
    <location>
        <begin position="21"/>
        <end position="114"/>
    </location>
</feature>
<comment type="caution">
    <text evidence="2">The sequence shown here is derived from an EMBL/GenBank/DDBJ whole genome shotgun (WGS) entry which is preliminary data.</text>
</comment>
<evidence type="ECO:0000256" key="1">
    <source>
        <dbReference type="SAM" id="SignalP"/>
    </source>
</evidence>
<protein>
    <submittedName>
        <fullName evidence="2">Uncharacterized protein</fullName>
    </submittedName>
</protein>
<dbReference type="Proteomes" id="UP000178636">
    <property type="component" value="Unassembled WGS sequence"/>
</dbReference>
<evidence type="ECO:0000313" key="3">
    <source>
        <dbReference type="Proteomes" id="UP000178636"/>
    </source>
</evidence>
<name>A0A1G2DD26_9BACT</name>
<reference evidence="2 3" key="1">
    <citation type="journal article" date="2016" name="Nat. Commun.">
        <title>Thousands of microbial genomes shed light on interconnected biogeochemical processes in an aquifer system.</title>
        <authorList>
            <person name="Anantharaman K."/>
            <person name="Brown C.T."/>
            <person name="Hug L.A."/>
            <person name="Sharon I."/>
            <person name="Castelle C.J."/>
            <person name="Probst A.J."/>
            <person name="Thomas B.C."/>
            <person name="Singh A."/>
            <person name="Wilkins M.J."/>
            <person name="Karaoz U."/>
            <person name="Brodie E.L."/>
            <person name="Williams K.H."/>
            <person name="Hubbard S.S."/>
            <person name="Banfield J.F."/>
        </authorList>
    </citation>
    <scope>NUCLEOTIDE SEQUENCE [LARGE SCALE GENOMIC DNA]</scope>
</reference>
<keyword evidence="1" id="KW-0732">Signal</keyword>